<sequence length="144" mass="16710">MDRILSHIVNIAVLILIDFIVYRSEAKNLIQQYRNTAKLIRTGVCVKGLVTGFVNKEDLDQHPQYASIVEFIDKNGDNRQVTSDLYEYKEPRINSLVDVYYDKEDPAEILIDSGSILLFRFFLLALFVAIWLIINIGMLYEMFN</sequence>
<proteinExistence type="predicted"/>
<evidence type="ECO:0000256" key="1">
    <source>
        <dbReference type="SAM" id="Phobius"/>
    </source>
</evidence>
<keyword evidence="3" id="KW-1185">Reference proteome</keyword>
<evidence type="ECO:0000313" key="3">
    <source>
        <dbReference type="Proteomes" id="UP000198984"/>
    </source>
</evidence>
<dbReference type="AlphaFoldDB" id="A0A1H7T8K3"/>
<evidence type="ECO:0008006" key="4">
    <source>
        <dbReference type="Google" id="ProtNLM"/>
    </source>
</evidence>
<keyword evidence="1" id="KW-0812">Transmembrane</keyword>
<feature type="transmembrane region" description="Helical" evidence="1">
    <location>
        <begin position="117"/>
        <end position="140"/>
    </location>
</feature>
<dbReference type="RefSeq" id="WP_089911707.1">
    <property type="nucleotide sequence ID" value="NZ_FOBB01000002.1"/>
</dbReference>
<dbReference type="STRING" id="573321.SAMN04488505_1021172"/>
<protein>
    <recommendedName>
        <fullName evidence="4">DUF3592 domain-containing protein</fullName>
    </recommendedName>
</protein>
<feature type="transmembrane region" description="Helical" evidence="1">
    <location>
        <begin position="6"/>
        <end position="24"/>
    </location>
</feature>
<keyword evidence="1" id="KW-0472">Membrane</keyword>
<dbReference type="OrthoDB" id="9960906at2"/>
<dbReference type="Proteomes" id="UP000198984">
    <property type="component" value="Unassembled WGS sequence"/>
</dbReference>
<dbReference type="EMBL" id="FOBB01000002">
    <property type="protein sequence ID" value="SEL81221.1"/>
    <property type="molecule type" value="Genomic_DNA"/>
</dbReference>
<gene>
    <name evidence="2" type="ORF">SAMN04488505_1021172</name>
</gene>
<evidence type="ECO:0000313" key="2">
    <source>
        <dbReference type="EMBL" id="SEL81221.1"/>
    </source>
</evidence>
<organism evidence="2 3">
    <name type="scientific">Chitinophaga rupis</name>
    <dbReference type="NCBI Taxonomy" id="573321"/>
    <lineage>
        <taxon>Bacteria</taxon>
        <taxon>Pseudomonadati</taxon>
        <taxon>Bacteroidota</taxon>
        <taxon>Chitinophagia</taxon>
        <taxon>Chitinophagales</taxon>
        <taxon>Chitinophagaceae</taxon>
        <taxon>Chitinophaga</taxon>
    </lineage>
</organism>
<accession>A0A1H7T8K3</accession>
<name>A0A1H7T8K3_9BACT</name>
<keyword evidence="1" id="KW-1133">Transmembrane helix</keyword>
<reference evidence="2 3" key="1">
    <citation type="submission" date="2016-10" db="EMBL/GenBank/DDBJ databases">
        <authorList>
            <person name="de Groot N.N."/>
        </authorList>
    </citation>
    <scope>NUCLEOTIDE SEQUENCE [LARGE SCALE GENOMIC DNA]</scope>
    <source>
        <strain evidence="2 3">DSM 21039</strain>
    </source>
</reference>